<evidence type="ECO:0000256" key="1">
    <source>
        <dbReference type="ARBA" id="ARBA00022737"/>
    </source>
</evidence>
<organism evidence="3 5">
    <name type="scientific">Didymodactylos carnosus</name>
    <dbReference type="NCBI Taxonomy" id="1234261"/>
    <lineage>
        <taxon>Eukaryota</taxon>
        <taxon>Metazoa</taxon>
        <taxon>Spiralia</taxon>
        <taxon>Gnathifera</taxon>
        <taxon>Rotifera</taxon>
        <taxon>Eurotatoria</taxon>
        <taxon>Bdelloidea</taxon>
        <taxon>Philodinida</taxon>
        <taxon>Philodinidae</taxon>
        <taxon>Didymodactylos</taxon>
    </lineage>
</organism>
<keyword evidence="5" id="KW-1185">Reference proteome</keyword>
<feature type="repeat" description="NHL" evidence="2">
    <location>
        <begin position="84"/>
        <end position="123"/>
    </location>
</feature>
<comment type="caution">
    <text evidence="3">The sequence shown here is derived from an EMBL/GenBank/DDBJ whole genome shotgun (WGS) entry which is preliminary data.</text>
</comment>
<proteinExistence type="predicted"/>
<dbReference type="EMBL" id="CAJNOQ010012639">
    <property type="protein sequence ID" value="CAF1304633.1"/>
    <property type="molecule type" value="Genomic_DNA"/>
</dbReference>
<dbReference type="SUPFAM" id="SSF101898">
    <property type="entry name" value="NHL repeat"/>
    <property type="match status" value="1"/>
</dbReference>
<evidence type="ECO:0000313" key="4">
    <source>
        <dbReference type="EMBL" id="CAF4135229.1"/>
    </source>
</evidence>
<evidence type="ECO:0008006" key="6">
    <source>
        <dbReference type="Google" id="ProtNLM"/>
    </source>
</evidence>
<name>A0A815DQB7_9BILA</name>
<dbReference type="AlphaFoldDB" id="A0A815DQB7"/>
<dbReference type="Pfam" id="PF01436">
    <property type="entry name" value="NHL"/>
    <property type="match status" value="1"/>
</dbReference>
<dbReference type="Proteomes" id="UP000681722">
    <property type="component" value="Unassembled WGS sequence"/>
</dbReference>
<evidence type="ECO:0000256" key="2">
    <source>
        <dbReference type="PROSITE-ProRule" id="PRU00504"/>
    </source>
</evidence>
<evidence type="ECO:0000313" key="5">
    <source>
        <dbReference type="Proteomes" id="UP000663829"/>
    </source>
</evidence>
<sequence length="179" mass="19737">MKWAVGQTKEVVVAADGPGSALNQLQGLEELFVDEHDTIYVADVENDRIQKWLKGSLAGQTVTGGDEKGSDLSSAKSGVLIEGGSKGNEITKFHGPKGVQFDADGNLYVADRNNHRVQKFTINNNYCANTAAIWYCSTAFVPWWKLVMAYRFRASAAGTKVLIVQLYKRLYIFEKQTIG</sequence>
<dbReference type="OrthoDB" id="342730at2759"/>
<protein>
    <recommendedName>
        <fullName evidence="6">NHL repeat-containing protein</fullName>
    </recommendedName>
</protein>
<evidence type="ECO:0000313" key="3">
    <source>
        <dbReference type="EMBL" id="CAF1304633.1"/>
    </source>
</evidence>
<keyword evidence="1" id="KW-0677">Repeat</keyword>
<reference evidence="3" key="1">
    <citation type="submission" date="2021-02" db="EMBL/GenBank/DDBJ databases">
        <authorList>
            <person name="Nowell W R."/>
        </authorList>
    </citation>
    <scope>NUCLEOTIDE SEQUENCE</scope>
</reference>
<dbReference type="InterPro" id="IPR011042">
    <property type="entry name" value="6-blade_b-propeller_TolB-like"/>
</dbReference>
<dbReference type="Proteomes" id="UP000663829">
    <property type="component" value="Unassembled WGS sequence"/>
</dbReference>
<dbReference type="EMBL" id="CAJOBC010039205">
    <property type="protein sequence ID" value="CAF4135229.1"/>
    <property type="molecule type" value="Genomic_DNA"/>
</dbReference>
<gene>
    <name evidence="3" type="ORF">GPM918_LOCUS28692</name>
    <name evidence="4" type="ORF">SRO942_LOCUS29213</name>
</gene>
<dbReference type="Gene3D" id="2.120.10.30">
    <property type="entry name" value="TolB, C-terminal domain"/>
    <property type="match status" value="1"/>
</dbReference>
<accession>A0A815DQB7</accession>
<dbReference type="InterPro" id="IPR001258">
    <property type="entry name" value="NHL_repeat"/>
</dbReference>
<dbReference type="PROSITE" id="PS51125">
    <property type="entry name" value="NHL"/>
    <property type="match status" value="1"/>
</dbReference>